<protein>
    <submittedName>
        <fullName evidence="5">Lysophospholipase L1</fullName>
    </submittedName>
</protein>
<name>A0A1I7DUC3_9BACT</name>
<feature type="signal peptide" evidence="3">
    <location>
        <begin position="1"/>
        <end position="16"/>
    </location>
</feature>
<organism evidence="5 6">
    <name type="scientific">Algoriphagus locisalis</name>
    <dbReference type="NCBI Taxonomy" id="305507"/>
    <lineage>
        <taxon>Bacteria</taxon>
        <taxon>Pseudomonadati</taxon>
        <taxon>Bacteroidota</taxon>
        <taxon>Cytophagia</taxon>
        <taxon>Cytophagales</taxon>
        <taxon>Cyclobacteriaceae</taxon>
        <taxon>Algoriphagus</taxon>
    </lineage>
</organism>
<evidence type="ECO:0000256" key="3">
    <source>
        <dbReference type="SAM" id="SignalP"/>
    </source>
</evidence>
<dbReference type="InterPro" id="IPR036514">
    <property type="entry name" value="SGNH_hydro_sf"/>
</dbReference>
<feature type="chain" id="PRO_5011740091" evidence="3">
    <location>
        <begin position="17"/>
        <end position="252"/>
    </location>
</feature>
<dbReference type="InterPro" id="IPR013830">
    <property type="entry name" value="SGNH_hydro"/>
</dbReference>
<keyword evidence="2" id="KW-0378">Hydrolase</keyword>
<dbReference type="Pfam" id="PF13472">
    <property type="entry name" value="Lipase_GDSL_2"/>
    <property type="match status" value="1"/>
</dbReference>
<dbReference type="AlphaFoldDB" id="A0A1I7DUC3"/>
<gene>
    <name evidence="5" type="ORF">SAMN04489724_4390</name>
</gene>
<keyword evidence="6" id="KW-1185">Reference proteome</keyword>
<dbReference type="GO" id="GO:0016788">
    <property type="term" value="F:hydrolase activity, acting on ester bonds"/>
    <property type="evidence" value="ECO:0007669"/>
    <property type="project" value="UniProtKB-ARBA"/>
</dbReference>
<evidence type="ECO:0000256" key="1">
    <source>
        <dbReference type="ARBA" id="ARBA00008668"/>
    </source>
</evidence>
<evidence type="ECO:0000313" key="6">
    <source>
        <dbReference type="Proteomes" id="UP000199673"/>
    </source>
</evidence>
<sequence>MRTLLILFSTFSLFYAAIFGNDNVENDITFFLVGDSTMADKPYAGSNPEKGWGQVFPLYFKEGIRFENHAMNGRSTKSFRAEGRWDVVMERLSEGDYVIIEFGHNDQKINSADRYAYADSSYRDNLIRFVNEVREKGGKAVLATPISRRSFGENGVLTDTHGRYSEVVREVAAEMEVPLFDLHKKTIEVLEQFGVEKSKELFLHYSPGDYSQFPEGREDNTHLSPTGAFKVSDLAVEELRRELPELVKFLKD</sequence>
<keyword evidence="3" id="KW-0732">Signal</keyword>
<dbReference type="SUPFAM" id="SSF52266">
    <property type="entry name" value="SGNH hydrolase"/>
    <property type="match status" value="1"/>
</dbReference>
<dbReference type="OrthoDB" id="9807041at2"/>
<evidence type="ECO:0000313" key="5">
    <source>
        <dbReference type="EMBL" id="SFU15291.1"/>
    </source>
</evidence>
<dbReference type="EMBL" id="FPBF01000008">
    <property type="protein sequence ID" value="SFU15291.1"/>
    <property type="molecule type" value="Genomic_DNA"/>
</dbReference>
<dbReference type="PANTHER" id="PTHR43695:SF1">
    <property type="entry name" value="RHAMNOGALACTURONAN ACETYLESTERASE"/>
    <property type="match status" value="1"/>
</dbReference>
<dbReference type="RefSeq" id="WP_091697309.1">
    <property type="nucleotide sequence ID" value="NZ_FPBF01000008.1"/>
</dbReference>
<dbReference type="Gene3D" id="3.40.50.1110">
    <property type="entry name" value="SGNH hydrolase"/>
    <property type="match status" value="1"/>
</dbReference>
<reference evidence="6" key="1">
    <citation type="submission" date="2016-10" db="EMBL/GenBank/DDBJ databases">
        <authorList>
            <person name="Varghese N."/>
            <person name="Submissions S."/>
        </authorList>
    </citation>
    <scope>NUCLEOTIDE SEQUENCE [LARGE SCALE GENOMIC DNA]</scope>
    <source>
        <strain evidence="6">DSM 23445</strain>
    </source>
</reference>
<comment type="similarity">
    <text evidence="1">Belongs to the 'GDSL' lipolytic enzyme family.</text>
</comment>
<proteinExistence type="inferred from homology"/>
<dbReference type="PANTHER" id="PTHR43695">
    <property type="entry name" value="PUTATIVE (AFU_ORTHOLOGUE AFUA_2G17250)-RELATED"/>
    <property type="match status" value="1"/>
</dbReference>
<evidence type="ECO:0000256" key="2">
    <source>
        <dbReference type="ARBA" id="ARBA00022801"/>
    </source>
</evidence>
<feature type="domain" description="SGNH hydrolase-type esterase" evidence="4">
    <location>
        <begin position="33"/>
        <end position="202"/>
    </location>
</feature>
<accession>A0A1I7DUC3</accession>
<evidence type="ECO:0000259" key="4">
    <source>
        <dbReference type="Pfam" id="PF13472"/>
    </source>
</evidence>
<dbReference type="Proteomes" id="UP000199673">
    <property type="component" value="Unassembled WGS sequence"/>
</dbReference>
<dbReference type="CDD" id="cd01821">
    <property type="entry name" value="Rhamnogalacturan_acetylesterase_like"/>
    <property type="match status" value="1"/>
</dbReference>
<dbReference type="STRING" id="305507.SAMN04489724_4390"/>
<dbReference type="InterPro" id="IPR037459">
    <property type="entry name" value="RhgT-like"/>
</dbReference>